<comment type="caution">
    <text evidence="1">The sequence shown here is derived from an EMBL/GenBank/DDBJ whole genome shotgun (WGS) entry which is preliminary data.</text>
</comment>
<accession>A0ACC0YK25</accession>
<name>A0ACC0YK25_9ROSI</name>
<sequence>MLINAASYFFWVVRVIFSRLFYFHKLINKMLLHIPISFIHLEIISNLKSQWC</sequence>
<reference evidence="2" key="1">
    <citation type="journal article" date="2023" name="G3 (Bethesda)">
        <title>Genome assembly and association tests identify interacting loci associated with vigor, precocity, and sex in interspecific pistachio rootstocks.</title>
        <authorList>
            <person name="Palmer W."/>
            <person name="Jacygrad E."/>
            <person name="Sagayaradj S."/>
            <person name="Cavanaugh K."/>
            <person name="Han R."/>
            <person name="Bertier L."/>
            <person name="Beede B."/>
            <person name="Kafkas S."/>
            <person name="Golino D."/>
            <person name="Preece J."/>
            <person name="Michelmore R."/>
        </authorList>
    </citation>
    <scope>NUCLEOTIDE SEQUENCE [LARGE SCALE GENOMIC DNA]</scope>
</reference>
<dbReference type="Proteomes" id="UP001163603">
    <property type="component" value="Chromosome 6"/>
</dbReference>
<gene>
    <name evidence="1" type="ORF">Pint_23209</name>
</gene>
<dbReference type="EMBL" id="CM047741">
    <property type="protein sequence ID" value="KAJ0037922.1"/>
    <property type="molecule type" value="Genomic_DNA"/>
</dbReference>
<evidence type="ECO:0000313" key="1">
    <source>
        <dbReference type="EMBL" id="KAJ0037922.1"/>
    </source>
</evidence>
<evidence type="ECO:0000313" key="2">
    <source>
        <dbReference type="Proteomes" id="UP001163603"/>
    </source>
</evidence>
<keyword evidence="2" id="KW-1185">Reference proteome</keyword>
<proteinExistence type="predicted"/>
<protein>
    <submittedName>
        <fullName evidence="1">Uncharacterized protein</fullName>
    </submittedName>
</protein>
<organism evidence="1 2">
    <name type="scientific">Pistacia integerrima</name>
    <dbReference type="NCBI Taxonomy" id="434235"/>
    <lineage>
        <taxon>Eukaryota</taxon>
        <taxon>Viridiplantae</taxon>
        <taxon>Streptophyta</taxon>
        <taxon>Embryophyta</taxon>
        <taxon>Tracheophyta</taxon>
        <taxon>Spermatophyta</taxon>
        <taxon>Magnoliopsida</taxon>
        <taxon>eudicotyledons</taxon>
        <taxon>Gunneridae</taxon>
        <taxon>Pentapetalae</taxon>
        <taxon>rosids</taxon>
        <taxon>malvids</taxon>
        <taxon>Sapindales</taxon>
        <taxon>Anacardiaceae</taxon>
        <taxon>Pistacia</taxon>
    </lineage>
</organism>